<keyword evidence="1" id="KW-0472">Membrane</keyword>
<dbReference type="PANTHER" id="PTHR41386">
    <property type="entry name" value="INTEGRAL MEMBRANE PROTEIN-RELATED"/>
    <property type="match status" value="1"/>
</dbReference>
<sequence length="240" mass="27745">MTRRCVVDHAAKEMVEGVLLRELETGLQQAILTDFPVSQDDAFICFDHLLPYRLDRINTMRQENHKASRHMNNKLTHILTDKNFKVINVKKHQRANYTFGQRVADNVAQFGGSWGFIIIAIVTMVVWIVVNGLHLFHVNFDPYPFILLNLFLSMTAALQAPLILMSQNRSSDYDRMHADNDFHVNLKTEEEMRVLHAKIDHLIQKDNPDLLEVQVLQTKMLGEVQQQLSALIEQQTKQSE</sequence>
<feature type="transmembrane region" description="Helical" evidence="1">
    <location>
        <begin position="142"/>
        <end position="165"/>
    </location>
</feature>
<dbReference type="AlphaFoldDB" id="A0A846ZHS6"/>
<keyword evidence="1" id="KW-1133">Transmembrane helix</keyword>
<evidence type="ECO:0000313" key="2">
    <source>
        <dbReference type="EMBL" id="NKZ18960.1"/>
    </source>
</evidence>
<dbReference type="RefSeq" id="WP_168677586.1">
    <property type="nucleotide sequence ID" value="NZ_BPKV01000009.1"/>
</dbReference>
<reference evidence="2 3" key="1">
    <citation type="submission" date="2020-04" db="EMBL/GenBank/DDBJ databases">
        <title>MicrobeNet Type strains.</title>
        <authorList>
            <person name="Nicholson A.C."/>
        </authorList>
    </citation>
    <scope>NUCLEOTIDE SEQUENCE [LARGE SCALE GENOMIC DNA]</scope>
    <source>
        <strain evidence="2 3">CCUG 54536</strain>
    </source>
</reference>
<organism evidence="2 3">
    <name type="scientific">Leuconostoc holzapfelii</name>
    <dbReference type="NCBI Taxonomy" id="434464"/>
    <lineage>
        <taxon>Bacteria</taxon>
        <taxon>Bacillati</taxon>
        <taxon>Bacillota</taxon>
        <taxon>Bacilli</taxon>
        <taxon>Lactobacillales</taxon>
        <taxon>Lactobacillaceae</taxon>
        <taxon>Leuconostoc</taxon>
    </lineage>
</organism>
<name>A0A846ZHS6_9LACO</name>
<protein>
    <submittedName>
        <fullName evidence="2">DUF1003 domain-containing protein</fullName>
    </submittedName>
</protein>
<dbReference type="InterPro" id="IPR010406">
    <property type="entry name" value="DUF1003"/>
</dbReference>
<proteinExistence type="predicted"/>
<keyword evidence="1" id="KW-0812">Transmembrane</keyword>
<comment type="caution">
    <text evidence="2">The sequence shown here is derived from an EMBL/GenBank/DDBJ whole genome shotgun (WGS) entry which is preliminary data.</text>
</comment>
<evidence type="ECO:0000313" key="3">
    <source>
        <dbReference type="Proteomes" id="UP000590460"/>
    </source>
</evidence>
<dbReference type="EMBL" id="JAAXPO010000008">
    <property type="protein sequence ID" value="NKZ18960.1"/>
    <property type="molecule type" value="Genomic_DNA"/>
</dbReference>
<dbReference type="PANTHER" id="PTHR41386:SF1">
    <property type="entry name" value="MEMBRANE PROTEIN"/>
    <property type="match status" value="1"/>
</dbReference>
<evidence type="ECO:0000256" key="1">
    <source>
        <dbReference type="SAM" id="Phobius"/>
    </source>
</evidence>
<accession>A0A846ZHS6</accession>
<feature type="transmembrane region" description="Helical" evidence="1">
    <location>
        <begin position="110"/>
        <end position="130"/>
    </location>
</feature>
<gene>
    <name evidence="2" type="ORF">HF966_07215</name>
</gene>
<dbReference type="Proteomes" id="UP000590460">
    <property type="component" value="Unassembled WGS sequence"/>
</dbReference>
<dbReference type="Pfam" id="PF06210">
    <property type="entry name" value="DUF1003"/>
    <property type="match status" value="1"/>
</dbReference>